<name>A0A8J6NI64_9CHLR</name>
<evidence type="ECO:0000313" key="5">
    <source>
        <dbReference type="EMBL" id="MBC8334402.1"/>
    </source>
</evidence>
<comment type="cofactor">
    <cofactor evidence="1">
        <name>pyridoxal 5'-phosphate</name>
        <dbReference type="ChEBI" id="CHEBI:597326"/>
    </cofactor>
</comment>
<dbReference type="Gene3D" id="3.40.50.1100">
    <property type="match status" value="2"/>
</dbReference>
<feature type="domain" description="Tryptophan synthase beta chain-like PALP" evidence="4">
    <location>
        <begin position="21"/>
        <end position="300"/>
    </location>
</feature>
<dbReference type="GO" id="GO:0016765">
    <property type="term" value="F:transferase activity, transferring alkyl or aryl (other than methyl) groups"/>
    <property type="evidence" value="ECO:0007669"/>
    <property type="project" value="UniProtKB-ARBA"/>
</dbReference>
<dbReference type="InterPro" id="IPR036052">
    <property type="entry name" value="TrpB-like_PALP_sf"/>
</dbReference>
<dbReference type="SUPFAM" id="SSF53686">
    <property type="entry name" value="Tryptophan synthase beta subunit-like PLP-dependent enzymes"/>
    <property type="match status" value="1"/>
</dbReference>
<dbReference type="InterPro" id="IPR000634">
    <property type="entry name" value="Ser/Thr_deHydtase_PyrdxlP-BS"/>
</dbReference>
<dbReference type="EMBL" id="JACNJN010000064">
    <property type="protein sequence ID" value="MBC8334402.1"/>
    <property type="molecule type" value="Genomic_DNA"/>
</dbReference>
<accession>A0A8J6NI64</accession>
<protein>
    <submittedName>
        <fullName evidence="5">Cysteine synthase family protein</fullName>
    </submittedName>
</protein>
<dbReference type="PANTHER" id="PTHR10314">
    <property type="entry name" value="CYSTATHIONINE BETA-SYNTHASE"/>
    <property type="match status" value="1"/>
</dbReference>
<dbReference type="CDD" id="cd01561">
    <property type="entry name" value="CBS_like"/>
    <property type="match status" value="1"/>
</dbReference>
<dbReference type="Proteomes" id="UP000614469">
    <property type="component" value="Unassembled WGS sequence"/>
</dbReference>
<dbReference type="InterPro" id="IPR001926">
    <property type="entry name" value="TrpB-like_PALP"/>
</dbReference>
<dbReference type="InterPro" id="IPR001216">
    <property type="entry name" value="P-phosphate_BS"/>
</dbReference>
<evidence type="ECO:0000256" key="3">
    <source>
        <dbReference type="ARBA" id="ARBA00022898"/>
    </source>
</evidence>
<dbReference type="GO" id="GO:0006535">
    <property type="term" value="P:cysteine biosynthetic process from serine"/>
    <property type="evidence" value="ECO:0007669"/>
    <property type="project" value="InterPro"/>
</dbReference>
<dbReference type="AlphaFoldDB" id="A0A8J6NI64"/>
<proteinExistence type="inferred from homology"/>
<dbReference type="PROSITE" id="PS00165">
    <property type="entry name" value="DEHYDRATASE_SER_THR"/>
    <property type="match status" value="1"/>
</dbReference>
<evidence type="ECO:0000256" key="2">
    <source>
        <dbReference type="ARBA" id="ARBA00007103"/>
    </source>
</evidence>
<evidence type="ECO:0000256" key="1">
    <source>
        <dbReference type="ARBA" id="ARBA00001933"/>
    </source>
</evidence>
<dbReference type="Pfam" id="PF00291">
    <property type="entry name" value="PALP"/>
    <property type="match status" value="1"/>
</dbReference>
<comment type="similarity">
    <text evidence="2">Belongs to the cysteine synthase/cystathionine beta-synthase family.</text>
</comment>
<comment type="caution">
    <text evidence="5">The sequence shown here is derived from an EMBL/GenBank/DDBJ whole genome shotgun (WGS) entry which is preliminary data.</text>
</comment>
<dbReference type="PROSITE" id="PS00901">
    <property type="entry name" value="CYS_SYNTHASE"/>
    <property type="match status" value="1"/>
</dbReference>
<evidence type="ECO:0000313" key="6">
    <source>
        <dbReference type="Proteomes" id="UP000614469"/>
    </source>
</evidence>
<dbReference type="GO" id="GO:0030170">
    <property type="term" value="F:pyridoxal phosphate binding"/>
    <property type="evidence" value="ECO:0007669"/>
    <property type="project" value="InterPro"/>
</dbReference>
<reference evidence="5 6" key="1">
    <citation type="submission" date="2020-08" db="EMBL/GenBank/DDBJ databases">
        <title>Bridging the membrane lipid divide: bacteria of the FCB group superphylum have the potential to synthesize archaeal ether lipids.</title>
        <authorList>
            <person name="Villanueva L."/>
            <person name="Von Meijenfeldt F.A.B."/>
            <person name="Westbye A.B."/>
            <person name="Yadav S."/>
            <person name="Hopmans E.C."/>
            <person name="Dutilh B.E."/>
            <person name="Sinninghe Damste J.S."/>
        </authorList>
    </citation>
    <scope>NUCLEOTIDE SEQUENCE [LARGE SCALE GENOMIC DNA]</scope>
    <source>
        <strain evidence="5">NIOZ-UU36</strain>
    </source>
</reference>
<dbReference type="InterPro" id="IPR050214">
    <property type="entry name" value="Cys_Synth/Cystath_Beta-Synth"/>
</dbReference>
<evidence type="ECO:0000259" key="4">
    <source>
        <dbReference type="Pfam" id="PF00291"/>
    </source>
</evidence>
<organism evidence="5 6">
    <name type="scientific">Candidatus Desulfolinea nitratireducens</name>
    <dbReference type="NCBI Taxonomy" id="2841698"/>
    <lineage>
        <taxon>Bacteria</taxon>
        <taxon>Bacillati</taxon>
        <taxon>Chloroflexota</taxon>
        <taxon>Anaerolineae</taxon>
        <taxon>Anaerolineales</taxon>
        <taxon>Anaerolineales incertae sedis</taxon>
        <taxon>Candidatus Desulfolinea</taxon>
    </lineage>
</organism>
<gene>
    <name evidence="5" type="ORF">H8E29_03980</name>
</gene>
<sequence length="315" mass="33987">MALTLDQPKLRTIHLDSLESRVGNTPLLRLRRVFPNLSPSVQIFAKAEWFNPGGSIKDRAALNIIYTAIAKGELTSGKRLLDSTSGNTGIAYATFGAALGIPVTLTIPANASEERISILRVLGAEIILTDALEGSDGALMVAQEMAAASPEKYFYANQYANPANWEAHYKSTGPEIYSQTNGHVTHFVSGLGTSGTLMGVGRYLREQNPKIQIIAGQPKGPFHGLEGLKHMESAQKPPIYDENFPDRFIDLETETAHEMVRRLAREEGLFVGISSGAAAVAALEVAQGLDEGIIVTVFPDAGYKYISDKALWGGE</sequence>
<dbReference type="FunFam" id="3.40.50.1100:FF:000003">
    <property type="entry name" value="Cystathionine beta-synthase"/>
    <property type="match status" value="1"/>
</dbReference>
<keyword evidence="3" id="KW-0663">Pyridoxal phosphate</keyword>